<keyword evidence="2" id="KW-1185">Reference proteome</keyword>
<sequence length="349" mass="39518">MKLILLVLASFSCGNINARLIEKITDRALTTETKTTGSSPPVRLTRDAFDEDSGTGSFKEDGSDEQVPYNKKTRNYSRSKPKKVESPSPVRVTRESQEKIDKPKIKNTTVSQHAPPKQKTLVKKPIPKYNNEMDYDEDFQMKMNRSPVRVIDSGEHEDEDFNVDDYDFDVNHDEFIGRGKPLEPRLKNKGNQDNSNPPPVKKEAKVGHHPVVKTQSKEQLSPASHRPISNKRSAPYIPKKAGEKEDYYDDTTTTPAPPEKEKVTRDSDDEFGDDNEESKEFEGKPTHPSVRTIRSPWKLSAFMDKYGAAGNAVMSKVLTILPMFPAVPKTHDDLHLIAPTNDPWRSQRF</sequence>
<evidence type="ECO:0000313" key="1">
    <source>
        <dbReference type="EMBL" id="KAJ8711894.1"/>
    </source>
</evidence>
<protein>
    <submittedName>
        <fullName evidence="1">Uncharacterized protein</fullName>
    </submittedName>
</protein>
<proteinExistence type="predicted"/>
<dbReference type="Proteomes" id="UP001231649">
    <property type="component" value="Chromosome 22"/>
</dbReference>
<accession>A0ACC2QBL1</accession>
<dbReference type="EMBL" id="CM056798">
    <property type="protein sequence ID" value="KAJ8711894.1"/>
    <property type="molecule type" value="Genomic_DNA"/>
</dbReference>
<name>A0ACC2QBL1_9NEOP</name>
<evidence type="ECO:0000313" key="2">
    <source>
        <dbReference type="Proteomes" id="UP001231649"/>
    </source>
</evidence>
<reference evidence="1" key="1">
    <citation type="submission" date="2023-03" db="EMBL/GenBank/DDBJ databases">
        <title>Chromosome-level genomes of two armyworms, Mythimna separata and Mythimna loreyi, provide insights into the biosynthesis and reception of sex pheromones.</title>
        <authorList>
            <person name="Zhao H."/>
        </authorList>
    </citation>
    <scope>NUCLEOTIDE SEQUENCE</scope>
    <source>
        <strain evidence="1">BeijingLab</strain>
    </source>
</reference>
<organism evidence="1 2">
    <name type="scientific">Mythimna loreyi</name>
    <dbReference type="NCBI Taxonomy" id="667449"/>
    <lineage>
        <taxon>Eukaryota</taxon>
        <taxon>Metazoa</taxon>
        <taxon>Ecdysozoa</taxon>
        <taxon>Arthropoda</taxon>
        <taxon>Hexapoda</taxon>
        <taxon>Insecta</taxon>
        <taxon>Pterygota</taxon>
        <taxon>Neoptera</taxon>
        <taxon>Endopterygota</taxon>
        <taxon>Lepidoptera</taxon>
        <taxon>Glossata</taxon>
        <taxon>Ditrysia</taxon>
        <taxon>Noctuoidea</taxon>
        <taxon>Noctuidae</taxon>
        <taxon>Noctuinae</taxon>
        <taxon>Hadenini</taxon>
        <taxon>Mythimna</taxon>
    </lineage>
</organism>
<comment type="caution">
    <text evidence="1">The sequence shown here is derived from an EMBL/GenBank/DDBJ whole genome shotgun (WGS) entry which is preliminary data.</text>
</comment>
<gene>
    <name evidence="1" type="ORF">PYW08_008848</name>
</gene>